<dbReference type="EMBL" id="JAHCVK010000012">
    <property type="protein sequence ID" value="MBT0654577.1"/>
    <property type="molecule type" value="Genomic_DNA"/>
</dbReference>
<evidence type="ECO:0008006" key="3">
    <source>
        <dbReference type="Google" id="ProtNLM"/>
    </source>
</evidence>
<gene>
    <name evidence="1" type="ORF">KI810_16110</name>
</gene>
<protein>
    <recommendedName>
        <fullName evidence="3">F5/8 type C domain-containing protein</fullName>
    </recommendedName>
</protein>
<sequence>MEVRRAGKTGNSLPLFICAATLVTILVFGSGRIAVAGTINGFMEWNYSGLNSSSQEKGGVGSTTRVDSYTQRYNLSLLTNPLPAVRLTAGSLFEQQFSRSSIEGPGKNSTLTTWQPSIDLALLNPVYNAGIGYSRREESTHATSVPTTKQINDDYRILIGWRPVDLPTTDLQFTRTDRYDPLRIQQDTSTDRAALSLRYLPVKDLDLRYQFVYNDVTDRLQQLEVKETTNTGRASYSGQFLDKRVSLFTNYNVSAQSVSTSTSGNGFVDFQLFPAFGLFSLNDTPQAGTLPQNSPLIDGNTAVSGGVNIGVTPSPGDTRRNLGVDFFSETEINRIMVWTDREIPAAIASTYSWEIYTSSDNVTWTLWRTLASAPFGPFENRFELLFDTVKTRYIKVVTRPLSQVAATLVPTFRNPDRIFVTELQTFLRRPAAETRGETSTMSHMYSLDVKARILDSPSLYYNGSFFMTVGGIPSTLRYTLSNGLNVNHPLTDKLTVTGRVAREDIEEVNGHTVGYAYDASLRATPLKTVSNTLLYSGRTDFKPAGTSTNNSLYAFNTAEIYRGVNLNLGGGVSLATNEQGVGTNSTNILFGMSIVPTRTLTANLTYTLNRSSQSGGTAPQSFSTQRGEVSVAWRPFTTLYLYSALGFLSQTNRPTDVTQNYGVNWSPFPDGTLQFNFAFNQNIQTQNSERTRLITPSLTWQITSRVTLDGSYSLLKTDSTLGQTDVRIVSSNLRINF</sequence>
<dbReference type="RefSeq" id="WP_214176586.1">
    <property type="nucleotide sequence ID" value="NZ_JAHCVK010000012.1"/>
</dbReference>
<keyword evidence="2" id="KW-1185">Reference proteome</keyword>
<dbReference type="SUPFAM" id="SSF49785">
    <property type="entry name" value="Galactose-binding domain-like"/>
    <property type="match status" value="1"/>
</dbReference>
<evidence type="ECO:0000313" key="1">
    <source>
        <dbReference type="EMBL" id="MBT0654577.1"/>
    </source>
</evidence>
<reference evidence="1 2" key="1">
    <citation type="submission" date="2021-05" db="EMBL/GenBank/DDBJ databases">
        <title>The draft genome of Geobacter luticola JCM 17780.</title>
        <authorList>
            <person name="Xu Z."/>
            <person name="Masuda Y."/>
            <person name="Itoh H."/>
            <person name="Senoo K."/>
        </authorList>
    </citation>
    <scope>NUCLEOTIDE SEQUENCE [LARGE SCALE GENOMIC DNA]</scope>
    <source>
        <strain evidence="1 2">JCM 17780</strain>
    </source>
</reference>
<organism evidence="1 2">
    <name type="scientific">Geomobilimonas luticola</name>
    <dbReference type="NCBI Taxonomy" id="1114878"/>
    <lineage>
        <taxon>Bacteria</taxon>
        <taxon>Pseudomonadati</taxon>
        <taxon>Thermodesulfobacteriota</taxon>
        <taxon>Desulfuromonadia</taxon>
        <taxon>Geobacterales</taxon>
        <taxon>Geobacteraceae</taxon>
        <taxon>Geomobilimonas</taxon>
    </lineage>
</organism>
<dbReference type="Gene3D" id="2.60.120.260">
    <property type="entry name" value="Galactose-binding domain-like"/>
    <property type="match status" value="1"/>
</dbReference>
<dbReference type="InterPro" id="IPR008979">
    <property type="entry name" value="Galactose-bd-like_sf"/>
</dbReference>
<dbReference type="Proteomes" id="UP000756860">
    <property type="component" value="Unassembled WGS sequence"/>
</dbReference>
<accession>A0ABS5SGT5</accession>
<name>A0ABS5SGT5_9BACT</name>
<proteinExistence type="predicted"/>
<evidence type="ECO:0000313" key="2">
    <source>
        <dbReference type="Proteomes" id="UP000756860"/>
    </source>
</evidence>
<comment type="caution">
    <text evidence="1">The sequence shown here is derived from an EMBL/GenBank/DDBJ whole genome shotgun (WGS) entry which is preliminary data.</text>
</comment>